<evidence type="ECO:0000256" key="4">
    <source>
        <dbReference type="ARBA" id="ARBA00006171"/>
    </source>
</evidence>
<comment type="catalytic activity">
    <reaction evidence="1 10">
        <text>2-phosphoglycolate + H2O = glycolate + phosphate</text>
        <dbReference type="Rhea" id="RHEA:14369"/>
        <dbReference type="ChEBI" id="CHEBI:15377"/>
        <dbReference type="ChEBI" id="CHEBI:29805"/>
        <dbReference type="ChEBI" id="CHEBI:43474"/>
        <dbReference type="ChEBI" id="CHEBI:58033"/>
        <dbReference type="EC" id="3.1.3.18"/>
    </reaction>
</comment>
<accession>A0A6L7GBN2</accession>
<gene>
    <name evidence="11" type="primary">gph</name>
    <name evidence="11" type="ORF">GR170_20445</name>
</gene>
<dbReference type="EMBL" id="WUMU01000024">
    <property type="protein sequence ID" value="MXN20213.1"/>
    <property type="molecule type" value="Genomic_DNA"/>
</dbReference>
<dbReference type="PANTHER" id="PTHR43434">
    <property type="entry name" value="PHOSPHOGLYCOLATE PHOSPHATASE"/>
    <property type="match status" value="1"/>
</dbReference>
<dbReference type="NCBIfam" id="TIGR01549">
    <property type="entry name" value="HAD-SF-IA-v1"/>
    <property type="match status" value="1"/>
</dbReference>
<reference evidence="11 12" key="1">
    <citation type="submission" date="2019-12" db="EMBL/GenBank/DDBJ databases">
        <authorList>
            <person name="Li M."/>
        </authorList>
    </citation>
    <scope>NUCLEOTIDE SEQUENCE [LARGE SCALE GENOMIC DNA]</scope>
    <source>
        <strain evidence="11 12">GBMRC 2024</strain>
    </source>
</reference>
<comment type="caution">
    <text evidence="11">The sequence shown here is derived from an EMBL/GenBank/DDBJ whole genome shotgun (WGS) entry which is preliminary data.</text>
</comment>
<dbReference type="InterPro" id="IPR023214">
    <property type="entry name" value="HAD_sf"/>
</dbReference>
<evidence type="ECO:0000256" key="1">
    <source>
        <dbReference type="ARBA" id="ARBA00000830"/>
    </source>
</evidence>
<feature type="binding site" evidence="10">
    <location>
        <position position="9"/>
    </location>
    <ligand>
        <name>Mg(2+)</name>
        <dbReference type="ChEBI" id="CHEBI:18420"/>
    </ligand>
</feature>
<comment type="similarity">
    <text evidence="4 10">Belongs to the HAD-like hydrolase superfamily. CbbY/CbbZ/Gph/YieH family.</text>
</comment>
<dbReference type="GO" id="GO:0046872">
    <property type="term" value="F:metal ion binding"/>
    <property type="evidence" value="ECO:0007669"/>
    <property type="project" value="UniProtKB-KW"/>
</dbReference>
<evidence type="ECO:0000256" key="8">
    <source>
        <dbReference type="ARBA" id="ARBA00022842"/>
    </source>
</evidence>
<dbReference type="InterPro" id="IPR006439">
    <property type="entry name" value="HAD-SF_hydro_IA"/>
</dbReference>
<feature type="binding site" evidence="10">
    <location>
        <position position="164"/>
    </location>
    <ligand>
        <name>Mg(2+)</name>
        <dbReference type="ChEBI" id="CHEBI:18420"/>
    </ligand>
</feature>
<proteinExistence type="inferred from homology"/>
<dbReference type="InterPro" id="IPR023198">
    <property type="entry name" value="PGP-like_dom2"/>
</dbReference>
<dbReference type="PANTHER" id="PTHR43434:SF1">
    <property type="entry name" value="PHOSPHOGLYCOLATE PHOSPHATASE"/>
    <property type="match status" value="1"/>
</dbReference>
<dbReference type="InterPro" id="IPR050155">
    <property type="entry name" value="HAD-like_hydrolase_sf"/>
</dbReference>
<dbReference type="InterPro" id="IPR037512">
    <property type="entry name" value="PGPase_prok"/>
</dbReference>
<dbReference type="NCBIfam" id="TIGR01449">
    <property type="entry name" value="PGP_bact"/>
    <property type="match status" value="1"/>
</dbReference>
<comment type="cofactor">
    <cofactor evidence="2 10">
        <name>Mg(2+)</name>
        <dbReference type="ChEBI" id="CHEBI:18420"/>
    </cofactor>
</comment>
<evidence type="ECO:0000313" key="11">
    <source>
        <dbReference type="EMBL" id="MXN20213.1"/>
    </source>
</evidence>
<dbReference type="RefSeq" id="WP_160896337.1">
    <property type="nucleotide sequence ID" value="NZ_WUMU01000024.1"/>
</dbReference>
<dbReference type="EC" id="3.1.3.18" evidence="5 10"/>
<dbReference type="GO" id="GO:0006281">
    <property type="term" value="P:DNA repair"/>
    <property type="evidence" value="ECO:0007669"/>
    <property type="project" value="TreeGrafter"/>
</dbReference>
<feature type="active site" description="Nucleophile" evidence="10">
    <location>
        <position position="7"/>
    </location>
</feature>
<dbReference type="SFLD" id="SFLDS00003">
    <property type="entry name" value="Haloacid_Dehalogenase"/>
    <property type="match status" value="1"/>
</dbReference>
<keyword evidence="6 10" id="KW-0479">Metal-binding</keyword>
<dbReference type="GO" id="GO:0005829">
    <property type="term" value="C:cytosol"/>
    <property type="evidence" value="ECO:0007669"/>
    <property type="project" value="TreeGrafter"/>
</dbReference>
<dbReference type="PRINTS" id="PR00413">
    <property type="entry name" value="HADHALOGNASE"/>
</dbReference>
<dbReference type="Pfam" id="PF00702">
    <property type="entry name" value="Hydrolase"/>
    <property type="match status" value="1"/>
</dbReference>
<comment type="function">
    <text evidence="10">Specifically catalyzes the dephosphorylation of 2-phosphoglycolate. Is involved in the dissimilation of the intracellular 2-phosphoglycolate formed during the DNA repair of 3'-phosphoglycolate ends, a major class of DNA lesions induced by oxidative stress.</text>
</comment>
<keyword evidence="8 10" id="KW-0460">Magnesium</keyword>
<dbReference type="GO" id="GO:0005975">
    <property type="term" value="P:carbohydrate metabolic process"/>
    <property type="evidence" value="ECO:0007669"/>
    <property type="project" value="InterPro"/>
</dbReference>
<dbReference type="Gene3D" id="1.10.150.240">
    <property type="entry name" value="Putative phosphatase, domain 2"/>
    <property type="match status" value="1"/>
</dbReference>
<evidence type="ECO:0000256" key="10">
    <source>
        <dbReference type="HAMAP-Rule" id="MF_00495"/>
    </source>
</evidence>
<keyword evidence="9 10" id="KW-0119">Carbohydrate metabolism</keyword>
<keyword evidence="12" id="KW-1185">Reference proteome</keyword>
<evidence type="ECO:0000256" key="3">
    <source>
        <dbReference type="ARBA" id="ARBA00004818"/>
    </source>
</evidence>
<evidence type="ECO:0000256" key="7">
    <source>
        <dbReference type="ARBA" id="ARBA00022801"/>
    </source>
</evidence>
<dbReference type="GO" id="GO:0008967">
    <property type="term" value="F:phosphoglycolate phosphatase activity"/>
    <property type="evidence" value="ECO:0007669"/>
    <property type="project" value="UniProtKB-UniRule"/>
</dbReference>
<name>A0A6L7GBN2_9RHOB</name>
<dbReference type="Proteomes" id="UP000477911">
    <property type="component" value="Unassembled WGS sequence"/>
</dbReference>
<dbReference type="GO" id="GO:0046295">
    <property type="term" value="P:glycolate biosynthetic process"/>
    <property type="evidence" value="ECO:0007669"/>
    <property type="project" value="UniProtKB-UniRule"/>
</dbReference>
<dbReference type="HAMAP" id="MF_00495">
    <property type="entry name" value="GPH_hydrolase_bact"/>
    <property type="match status" value="1"/>
</dbReference>
<evidence type="ECO:0000256" key="2">
    <source>
        <dbReference type="ARBA" id="ARBA00001946"/>
    </source>
</evidence>
<organism evidence="11 12">
    <name type="scientific">Pseudooceanicola albus</name>
    <dbReference type="NCBI Taxonomy" id="2692189"/>
    <lineage>
        <taxon>Bacteria</taxon>
        <taxon>Pseudomonadati</taxon>
        <taxon>Pseudomonadota</taxon>
        <taxon>Alphaproteobacteria</taxon>
        <taxon>Rhodobacterales</taxon>
        <taxon>Paracoccaceae</taxon>
        <taxon>Pseudooceanicola</taxon>
    </lineage>
</organism>
<dbReference type="InterPro" id="IPR036412">
    <property type="entry name" value="HAD-like_sf"/>
</dbReference>
<dbReference type="SFLD" id="SFLDG01129">
    <property type="entry name" value="C1.5:_HAD__Beta-PGM__Phosphata"/>
    <property type="match status" value="1"/>
</dbReference>
<protein>
    <recommendedName>
        <fullName evidence="5 10">Phosphoglycolate phosphatase</fullName>
        <shortName evidence="10">PGP</shortName>
        <shortName evidence="10">PGPase</shortName>
        <ecNumber evidence="5 10">3.1.3.18</ecNumber>
    </recommendedName>
</protein>
<dbReference type="Gene3D" id="3.40.50.1000">
    <property type="entry name" value="HAD superfamily/HAD-like"/>
    <property type="match status" value="1"/>
</dbReference>
<feature type="binding site" evidence="10">
    <location>
        <position position="7"/>
    </location>
    <ligand>
        <name>Mg(2+)</name>
        <dbReference type="ChEBI" id="CHEBI:18420"/>
    </ligand>
</feature>
<evidence type="ECO:0000256" key="5">
    <source>
        <dbReference type="ARBA" id="ARBA00013078"/>
    </source>
</evidence>
<keyword evidence="7 10" id="KW-0378">Hydrolase</keyword>
<dbReference type="AlphaFoldDB" id="A0A6L7GBN2"/>
<comment type="pathway">
    <text evidence="3 10">Organic acid metabolism; glycolate biosynthesis; glycolate from 2-phosphoglycolate: step 1/1.</text>
</comment>
<dbReference type="UniPathway" id="UPA00865">
    <property type="reaction ID" value="UER00834"/>
</dbReference>
<evidence type="ECO:0000313" key="12">
    <source>
        <dbReference type="Proteomes" id="UP000477911"/>
    </source>
</evidence>
<evidence type="ECO:0000256" key="6">
    <source>
        <dbReference type="ARBA" id="ARBA00022723"/>
    </source>
</evidence>
<dbReference type="SUPFAM" id="SSF56784">
    <property type="entry name" value="HAD-like"/>
    <property type="match status" value="1"/>
</dbReference>
<sequence length="214" mass="22840">MARIVFDLDGTLIDSAPDIREAANGLLEDEGLPPLSISETRRFIGEGSPTFVRLMMAARDIEPDRHAPLLAQFLDRLKGAVALTRVYPGAKAALDALAQAGHSLAICTNKPEAPARAVLDHLGLLPRFAEVLGGDSLPQRKPAPEPLLAVLDRLPAGPAIYIGDSEVDAATAEAAGVPFLLFTEGYRKGAVHDMRWQATFADHARLPELIAALV</sequence>
<evidence type="ECO:0000256" key="9">
    <source>
        <dbReference type="ARBA" id="ARBA00023277"/>
    </source>
</evidence>